<protein>
    <submittedName>
        <fullName evidence="2">Uncharacterized protein</fullName>
    </submittedName>
</protein>
<evidence type="ECO:0000256" key="1">
    <source>
        <dbReference type="SAM" id="MobiDB-lite"/>
    </source>
</evidence>
<proteinExistence type="predicted"/>
<name>A0AA88CQ43_FICCA</name>
<evidence type="ECO:0000313" key="3">
    <source>
        <dbReference type="EMBL" id="GMN30357.1"/>
    </source>
</evidence>
<reference evidence="2" key="1">
    <citation type="submission" date="2023-07" db="EMBL/GenBank/DDBJ databases">
        <title>draft genome sequence of fig (Ficus carica).</title>
        <authorList>
            <person name="Takahashi T."/>
            <person name="Nishimura K."/>
        </authorList>
    </citation>
    <scope>NUCLEOTIDE SEQUENCE</scope>
</reference>
<feature type="region of interest" description="Disordered" evidence="1">
    <location>
        <begin position="1"/>
        <end position="20"/>
    </location>
</feature>
<keyword evidence="4" id="KW-1185">Reference proteome</keyword>
<dbReference type="AlphaFoldDB" id="A0AA88CQ43"/>
<dbReference type="Proteomes" id="UP001187192">
    <property type="component" value="Unassembled WGS sequence"/>
</dbReference>
<gene>
    <name evidence="2" type="ORF">TIFTF001_044453</name>
    <name evidence="3" type="ORF">TIFTF001_044466</name>
</gene>
<comment type="caution">
    <text evidence="2">The sequence shown here is derived from an EMBL/GenBank/DDBJ whole genome shotgun (WGS) entry which is preliminary data.</text>
</comment>
<accession>A0AA88CQ43</accession>
<dbReference type="EMBL" id="BTGU01003320">
    <property type="protein sequence ID" value="GMN30357.1"/>
    <property type="molecule type" value="Genomic_DNA"/>
</dbReference>
<evidence type="ECO:0000313" key="4">
    <source>
        <dbReference type="Proteomes" id="UP001187192"/>
    </source>
</evidence>
<organism evidence="2 4">
    <name type="scientific">Ficus carica</name>
    <name type="common">Common fig</name>
    <dbReference type="NCBI Taxonomy" id="3494"/>
    <lineage>
        <taxon>Eukaryota</taxon>
        <taxon>Viridiplantae</taxon>
        <taxon>Streptophyta</taxon>
        <taxon>Embryophyta</taxon>
        <taxon>Tracheophyta</taxon>
        <taxon>Spermatophyta</taxon>
        <taxon>Magnoliopsida</taxon>
        <taxon>eudicotyledons</taxon>
        <taxon>Gunneridae</taxon>
        <taxon>Pentapetalae</taxon>
        <taxon>rosids</taxon>
        <taxon>fabids</taxon>
        <taxon>Rosales</taxon>
        <taxon>Moraceae</taxon>
        <taxon>Ficeae</taxon>
        <taxon>Ficus</taxon>
    </lineage>
</organism>
<dbReference type="EMBL" id="BTGU01003318">
    <property type="protein sequence ID" value="GMN30323.1"/>
    <property type="molecule type" value="Genomic_DNA"/>
</dbReference>
<sequence>MAAEEGPTSQGPEEVPSDPSPVVRLVEFGILQVQSWSWNLLRSPGTTRVGGSAKSDVGLARAPLLVGAQSWDLTPWSGNQRSLVCKGRLWVLLGHFSWSMPSLGTLLRSPGTNVCKGRLWVLLGHLFWSVPSLGTLLRSPGTNGVSACKGRVDPVWACPILVGARSWDLTLWFGYRQSSVSARADFVDPVRARPILVGALLWDFAPRSRDQRSWCLQGQSGSYSGTSNTDRRPIMGPNSVVRGPTELSVCEGGRVLGTDDLLFSLDTQVVKSFDGERDKTIYVVPQG</sequence>
<evidence type="ECO:0000313" key="2">
    <source>
        <dbReference type="EMBL" id="GMN30323.1"/>
    </source>
</evidence>